<organism evidence="2 3">
    <name type="scientific">Ignelater luminosus</name>
    <name type="common">Cucubano</name>
    <name type="synonym">Pyrophorus luminosus</name>
    <dbReference type="NCBI Taxonomy" id="2038154"/>
    <lineage>
        <taxon>Eukaryota</taxon>
        <taxon>Metazoa</taxon>
        <taxon>Ecdysozoa</taxon>
        <taxon>Arthropoda</taxon>
        <taxon>Hexapoda</taxon>
        <taxon>Insecta</taxon>
        <taxon>Pterygota</taxon>
        <taxon>Neoptera</taxon>
        <taxon>Endopterygota</taxon>
        <taxon>Coleoptera</taxon>
        <taxon>Polyphaga</taxon>
        <taxon>Elateriformia</taxon>
        <taxon>Elateroidea</taxon>
        <taxon>Elateridae</taxon>
        <taxon>Agrypninae</taxon>
        <taxon>Pyrophorini</taxon>
        <taxon>Ignelater</taxon>
    </lineage>
</organism>
<dbReference type="OrthoDB" id="6729263at2759"/>
<reference evidence="2" key="1">
    <citation type="submission" date="2019-08" db="EMBL/GenBank/DDBJ databases">
        <title>The genome of the North American firefly Photinus pyralis.</title>
        <authorList>
            <consortium name="Photinus pyralis genome working group"/>
            <person name="Fallon T.R."/>
            <person name="Sander Lower S.E."/>
            <person name="Weng J.-K."/>
        </authorList>
    </citation>
    <scope>NUCLEOTIDE SEQUENCE</scope>
    <source>
        <strain evidence="2">TRF0915ILg1</strain>
        <tissue evidence="2">Whole body</tissue>
    </source>
</reference>
<feature type="non-terminal residue" evidence="2">
    <location>
        <position position="110"/>
    </location>
</feature>
<evidence type="ECO:0000313" key="3">
    <source>
        <dbReference type="Proteomes" id="UP000801492"/>
    </source>
</evidence>
<evidence type="ECO:0000313" key="2">
    <source>
        <dbReference type="EMBL" id="KAF2901442.1"/>
    </source>
</evidence>
<protein>
    <submittedName>
        <fullName evidence="2">Uncharacterized protein</fullName>
    </submittedName>
</protein>
<feature type="region of interest" description="Disordered" evidence="1">
    <location>
        <begin position="18"/>
        <end position="61"/>
    </location>
</feature>
<feature type="compositionally biased region" description="Basic residues" evidence="1">
    <location>
        <begin position="19"/>
        <end position="32"/>
    </location>
</feature>
<feature type="compositionally biased region" description="Basic and acidic residues" evidence="1">
    <location>
        <begin position="92"/>
        <end position="110"/>
    </location>
</feature>
<accession>A0A8K0DDA1</accession>
<dbReference type="EMBL" id="VTPC01001640">
    <property type="protein sequence ID" value="KAF2901442.1"/>
    <property type="molecule type" value="Genomic_DNA"/>
</dbReference>
<dbReference type="Proteomes" id="UP000801492">
    <property type="component" value="Unassembled WGS sequence"/>
</dbReference>
<sequence>MEYELEVFEVYDDCEQATNKKHKKHTRKKCKQKGSLANIDTSDNDDINRSKTSVVSSESHRRPLSLRQSILNVFSKLVIWKNQRRYQTTVPDKADSPHTSKDTRKGFIPC</sequence>
<name>A0A8K0DDA1_IGNLU</name>
<feature type="region of interest" description="Disordered" evidence="1">
    <location>
        <begin position="86"/>
        <end position="110"/>
    </location>
</feature>
<evidence type="ECO:0000256" key="1">
    <source>
        <dbReference type="SAM" id="MobiDB-lite"/>
    </source>
</evidence>
<proteinExistence type="predicted"/>
<keyword evidence="3" id="KW-1185">Reference proteome</keyword>
<comment type="caution">
    <text evidence="2">The sequence shown here is derived from an EMBL/GenBank/DDBJ whole genome shotgun (WGS) entry which is preliminary data.</text>
</comment>
<dbReference type="AlphaFoldDB" id="A0A8K0DDA1"/>
<gene>
    <name evidence="2" type="ORF">ILUMI_04747</name>
</gene>